<name>A0A9Y1BL00_9ARCH</name>
<dbReference type="GO" id="GO:0006082">
    <property type="term" value="P:organic acid metabolic process"/>
    <property type="evidence" value="ECO:0007669"/>
    <property type="project" value="UniProtKB-ARBA"/>
</dbReference>
<dbReference type="GO" id="GO:0044272">
    <property type="term" value="P:sulfur compound biosynthetic process"/>
    <property type="evidence" value="ECO:0007669"/>
    <property type="project" value="UniProtKB-ARBA"/>
</dbReference>
<dbReference type="Proteomes" id="UP001201020">
    <property type="component" value="Chromosome"/>
</dbReference>
<dbReference type="AlphaFoldDB" id="A0A9Y1BL00"/>
<dbReference type="PANTHER" id="PTHR42897:SF2">
    <property type="entry name" value="PYRUVATE SYNTHASE SUBUNIT PORB"/>
    <property type="match status" value="1"/>
</dbReference>
<sequence>MIELPRIKLKEIAKQDDVLVSGHRLCAGCGAGTMARQVTLAAKALGEPFMIVNATGCLEVATTIYPFSAWNAPWLHNAFENASATASGALAAMEAMQRKGLMKEEKVNMIIFGGDGGTYDIGLQSLSGAIERGHDFLYVCYNNGAYMNTGIQRSGGTPQCAITTTSPAGTVIPGKIKWQKPLAEIMAAHDIPTFTASPFYHRDLMQKVQAGLKHDGPAFLLVDSPCNLGQRYAPNISLKTTELAVKSCFFPLYSTYKDEWVLTSESLKIAKNPEKKVPVEEYLKLQGRFKHLFKPEWKGKIKEIQEQVDERWERLLKKAGF</sequence>
<proteinExistence type="predicted"/>
<dbReference type="Pfam" id="PF02775">
    <property type="entry name" value="TPP_enzyme_C"/>
    <property type="match status" value="1"/>
</dbReference>
<protein>
    <submittedName>
        <fullName evidence="3">Pyruvate ferredoxin oxidoreductase</fullName>
    </submittedName>
</protein>
<evidence type="ECO:0000313" key="3">
    <source>
        <dbReference type="EMBL" id="UJG40697.1"/>
    </source>
</evidence>
<dbReference type="Gene3D" id="3.40.50.970">
    <property type="match status" value="2"/>
</dbReference>
<dbReference type="EMBL" id="CP084166">
    <property type="protein sequence ID" value="UJG40697.1"/>
    <property type="molecule type" value="Genomic_DNA"/>
</dbReference>
<accession>A0A9Y1BL00</accession>
<dbReference type="GO" id="GO:0016491">
    <property type="term" value="F:oxidoreductase activity"/>
    <property type="evidence" value="ECO:0007669"/>
    <property type="project" value="UniProtKB-KW"/>
</dbReference>
<gene>
    <name evidence="3" type="ORF">K9W45_12790</name>
</gene>
<keyword evidence="3" id="KW-0670">Pyruvate</keyword>
<keyword evidence="1" id="KW-0560">Oxidoreductase</keyword>
<feature type="domain" description="Thiamine pyrophosphate enzyme TPP-binding" evidence="2">
    <location>
        <begin position="55"/>
        <end position="220"/>
    </location>
</feature>
<dbReference type="InterPro" id="IPR011766">
    <property type="entry name" value="TPP_enzyme_TPP-bd"/>
</dbReference>
<dbReference type="GO" id="GO:0030976">
    <property type="term" value="F:thiamine pyrophosphate binding"/>
    <property type="evidence" value="ECO:0007669"/>
    <property type="project" value="InterPro"/>
</dbReference>
<reference evidence="3" key="1">
    <citation type="journal article" date="2022" name="Nat. Microbiol.">
        <title>Unique mobile elements and scalable gene flow at the prokaryote-eukaryote boundary revealed by circularized Asgard archaea genomes.</title>
        <authorList>
            <person name="Wu F."/>
            <person name="Speth D.R."/>
            <person name="Philosof A."/>
            <person name="Cremiere A."/>
            <person name="Narayanan A."/>
            <person name="Barco R.A."/>
            <person name="Connon S.A."/>
            <person name="Amend J.P."/>
            <person name="Antoshechkin I.A."/>
            <person name="Orphan V.J."/>
        </authorList>
    </citation>
    <scope>NUCLEOTIDE SEQUENCE</scope>
    <source>
        <strain evidence="3">PM71</strain>
    </source>
</reference>
<dbReference type="InterPro" id="IPR029061">
    <property type="entry name" value="THDP-binding"/>
</dbReference>
<dbReference type="InterPro" id="IPR051479">
    <property type="entry name" value="PorB-like"/>
</dbReference>
<dbReference type="PANTHER" id="PTHR42897">
    <property type="entry name" value="PYRUVATE SYNTHASE SUBUNIT PORB"/>
    <property type="match status" value="1"/>
</dbReference>
<evidence type="ECO:0000256" key="1">
    <source>
        <dbReference type="ARBA" id="ARBA00023002"/>
    </source>
</evidence>
<dbReference type="SUPFAM" id="SSF52518">
    <property type="entry name" value="Thiamin diphosphate-binding fold (THDP-binding)"/>
    <property type="match status" value="1"/>
</dbReference>
<organism evidence="3">
    <name type="scientific">Candidatus Heimdallarchaeum aukensis</name>
    <dbReference type="NCBI Taxonomy" id="2876573"/>
    <lineage>
        <taxon>Archaea</taxon>
        <taxon>Promethearchaeati</taxon>
        <taxon>Candidatus Heimdallarchaeota</taxon>
        <taxon>Candidatus Heimdallarchaeia (ex Rinke et al. 2021) (nom. nud.)</taxon>
        <taxon>Candidatus Heimdallarchaeales</taxon>
        <taxon>Candidatus Heimdallarchaeaceae</taxon>
        <taxon>Candidatus Heimdallarchaeum</taxon>
    </lineage>
</organism>
<evidence type="ECO:0000259" key="2">
    <source>
        <dbReference type="Pfam" id="PF02775"/>
    </source>
</evidence>